<dbReference type="AlphaFoldDB" id="A0A371X6X4"/>
<keyword evidence="1" id="KW-0732">Signal</keyword>
<dbReference type="EMBL" id="QURL01000002">
    <property type="protein sequence ID" value="RFC64966.1"/>
    <property type="molecule type" value="Genomic_DNA"/>
</dbReference>
<comment type="caution">
    <text evidence="3">The sequence shown here is derived from an EMBL/GenBank/DDBJ whole genome shotgun (WGS) entry which is preliminary data.</text>
</comment>
<gene>
    <name evidence="3" type="ORF">DYI37_03605</name>
</gene>
<name>A0A371X6X4_9HYPH</name>
<proteinExistence type="predicted"/>
<feature type="signal peptide" evidence="1">
    <location>
        <begin position="1"/>
        <end position="24"/>
    </location>
</feature>
<dbReference type="Gene3D" id="1.20.1270.180">
    <property type="match status" value="1"/>
</dbReference>
<dbReference type="Proteomes" id="UP000264310">
    <property type="component" value="Unassembled WGS sequence"/>
</dbReference>
<dbReference type="InterPro" id="IPR009739">
    <property type="entry name" value="LprI-like_N"/>
</dbReference>
<sequence length="182" mass="19273">MATHLIRILAVAGLACLSPYLAHAQSSGANGSGDMAGSKDGEARSAIEQCLAGAGAQDPQSCIGTYAQSCGESEEGQTTQGMTDCIGQETDAWDALLNENYEARMTEAKSLDAERDAEGVLSDNEAAPLLRKAQRAWIAYRDAECDRIFELSKDGTIRLPETASCTNRLTAERALALGDDQP</sequence>
<feature type="chain" id="PRO_5017059094" evidence="1">
    <location>
        <begin position="25"/>
        <end position="182"/>
    </location>
</feature>
<dbReference type="Pfam" id="PF07007">
    <property type="entry name" value="LprI"/>
    <property type="match status" value="1"/>
</dbReference>
<keyword evidence="4" id="KW-1185">Reference proteome</keyword>
<evidence type="ECO:0000313" key="3">
    <source>
        <dbReference type="EMBL" id="RFC64966.1"/>
    </source>
</evidence>
<accession>A0A371X6X4</accession>
<dbReference type="RefSeq" id="WP_116681864.1">
    <property type="nucleotide sequence ID" value="NZ_QURL01000002.1"/>
</dbReference>
<evidence type="ECO:0000256" key="1">
    <source>
        <dbReference type="SAM" id="SignalP"/>
    </source>
</evidence>
<reference evidence="3 4" key="1">
    <citation type="submission" date="2018-08" db="EMBL/GenBank/DDBJ databases">
        <title>Fulvimarina sp. 85, whole genome shotgun sequence.</title>
        <authorList>
            <person name="Tuo L."/>
        </authorList>
    </citation>
    <scope>NUCLEOTIDE SEQUENCE [LARGE SCALE GENOMIC DNA]</scope>
    <source>
        <strain evidence="3 4">85</strain>
    </source>
</reference>
<feature type="domain" description="Lysozyme inhibitor LprI-like N-terminal" evidence="2">
    <location>
        <begin position="70"/>
        <end position="177"/>
    </location>
</feature>
<dbReference type="OrthoDB" id="7340239at2"/>
<organism evidence="3 4">
    <name type="scientific">Fulvimarina endophytica</name>
    <dbReference type="NCBI Taxonomy" id="2293836"/>
    <lineage>
        <taxon>Bacteria</taxon>
        <taxon>Pseudomonadati</taxon>
        <taxon>Pseudomonadota</taxon>
        <taxon>Alphaproteobacteria</taxon>
        <taxon>Hyphomicrobiales</taxon>
        <taxon>Aurantimonadaceae</taxon>
        <taxon>Fulvimarina</taxon>
    </lineage>
</organism>
<evidence type="ECO:0000313" key="4">
    <source>
        <dbReference type="Proteomes" id="UP000264310"/>
    </source>
</evidence>
<protein>
    <submittedName>
        <fullName evidence="3">DUF1311 domain-containing protein</fullName>
    </submittedName>
</protein>
<evidence type="ECO:0000259" key="2">
    <source>
        <dbReference type="Pfam" id="PF07007"/>
    </source>
</evidence>